<accession>A0A2I0KHW0</accession>
<evidence type="ECO:0000256" key="1">
    <source>
        <dbReference type="SAM" id="MobiDB-lite"/>
    </source>
</evidence>
<gene>
    <name evidence="2" type="ORF">CRG98_011637</name>
</gene>
<keyword evidence="3" id="KW-1185">Reference proteome</keyword>
<dbReference type="AlphaFoldDB" id="A0A2I0KHW0"/>
<feature type="region of interest" description="Disordered" evidence="1">
    <location>
        <begin position="1"/>
        <end position="22"/>
    </location>
</feature>
<evidence type="ECO:0000313" key="2">
    <source>
        <dbReference type="EMBL" id="PKI68041.1"/>
    </source>
</evidence>
<protein>
    <submittedName>
        <fullName evidence="2">Uncharacterized protein</fullName>
    </submittedName>
</protein>
<reference evidence="2 3" key="1">
    <citation type="submission" date="2017-11" db="EMBL/GenBank/DDBJ databases">
        <title>De-novo sequencing of pomegranate (Punica granatum L.) genome.</title>
        <authorList>
            <person name="Akparov Z."/>
            <person name="Amiraslanov A."/>
            <person name="Hajiyeva S."/>
            <person name="Abbasov M."/>
            <person name="Kaur K."/>
            <person name="Hamwieh A."/>
            <person name="Solovyev V."/>
            <person name="Salamov A."/>
            <person name="Braich B."/>
            <person name="Kosarev P."/>
            <person name="Mahmoud A."/>
            <person name="Hajiyev E."/>
            <person name="Babayeva S."/>
            <person name="Izzatullayeva V."/>
            <person name="Mammadov A."/>
            <person name="Mammadov A."/>
            <person name="Sharifova S."/>
            <person name="Ojaghi J."/>
            <person name="Eynullazada K."/>
            <person name="Bayramov B."/>
            <person name="Abdulazimova A."/>
            <person name="Shahmuradov I."/>
        </authorList>
    </citation>
    <scope>NUCLEOTIDE SEQUENCE [LARGE SCALE GENOMIC DNA]</scope>
    <source>
        <strain evidence="3">cv. AG2017</strain>
        <tissue evidence="2">Leaf</tissue>
    </source>
</reference>
<sequence>MGSKSNAPLCTPSARDSTEYGLVPSYRLTPRNVYVEDDLDRDLRSTSKMFERRIGRVDPLTRRQVDSMPRSFGSRGESTTMVR</sequence>
<comment type="caution">
    <text evidence="2">The sequence shown here is derived from an EMBL/GenBank/DDBJ whole genome shotgun (WGS) entry which is preliminary data.</text>
</comment>
<evidence type="ECO:0000313" key="3">
    <source>
        <dbReference type="Proteomes" id="UP000233551"/>
    </source>
</evidence>
<feature type="region of interest" description="Disordered" evidence="1">
    <location>
        <begin position="61"/>
        <end position="83"/>
    </location>
</feature>
<dbReference type="Proteomes" id="UP000233551">
    <property type="component" value="Unassembled WGS sequence"/>
</dbReference>
<name>A0A2I0KHW0_PUNGR</name>
<organism evidence="2 3">
    <name type="scientific">Punica granatum</name>
    <name type="common">Pomegranate</name>
    <dbReference type="NCBI Taxonomy" id="22663"/>
    <lineage>
        <taxon>Eukaryota</taxon>
        <taxon>Viridiplantae</taxon>
        <taxon>Streptophyta</taxon>
        <taxon>Embryophyta</taxon>
        <taxon>Tracheophyta</taxon>
        <taxon>Spermatophyta</taxon>
        <taxon>Magnoliopsida</taxon>
        <taxon>eudicotyledons</taxon>
        <taxon>Gunneridae</taxon>
        <taxon>Pentapetalae</taxon>
        <taxon>rosids</taxon>
        <taxon>malvids</taxon>
        <taxon>Myrtales</taxon>
        <taxon>Lythraceae</taxon>
        <taxon>Punica</taxon>
    </lineage>
</organism>
<proteinExistence type="predicted"/>
<dbReference type="EMBL" id="PGOL01000571">
    <property type="protein sequence ID" value="PKI68041.1"/>
    <property type="molecule type" value="Genomic_DNA"/>
</dbReference>